<dbReference type="PANTHER" id="PTHR34580">
    <property type="match status" value="1"/>
</dbReference>
<dbReference type="EMBL" id="QJSA01000007">
    <property type="protein sequence ID" value="RHW21388.1"/>
    <property type="molecule type" value="Genomic_DNA"/>
</dbReference>
<dbReference type="Proteomes" id="UP000265745">
    <property type="component" value="Unassembled WGS sequence"/>
</dbReference>
<dbReference type="Pfam" id="PF13280">
    <property type="entry name" value="WYL"/>
    <property type="match status" value="1"/>
</dbReference>
<evidence type="ECO:0000259" key="2">
    <source>
        <dbReference type="Pfam" id="PF25583"/>
    </source>
</evidence>
<accession>A0A396RXN0</accession>
<dbReference type="AlphaFoldDB" id="A0A396RXN0"/>
<dbReference type="InterPro" id="IPR026881">
    <property type="entry name" value="WYL_dom"/>
</dbReference>
<evidence type="ECO:0000259" key="1">
    <source>
        <dbReference type="Pfam" id="PF13280"/>
    </source>
</evidence>
<dbReference type="InterPro" id="IPR057727">
    <property type="entry name" value="WCX_dom"/>
</dbReference>
<gene>
    <name evidence="3" type="ORF">C2846_09740</name>
</gene>
<sequence length="332" mass="37801">MSQRTTLFRQLAILQMLPRSPYNLSTTTIQLRLEEQGYHVTDRSLQRDLEKLAKHFPLACCKDEKPYRWSYMRNYTSDLPALDTVTALTLVLAEEAVRGLLPKVAMDKISYKFQGARKHLEGMQANGFAQWSQRVRAIPNGKSLIAAEISPTIWEQLTDALLNSYAVDVEYLSRVKGEVKNFTLHPLGLVTRDSSSYLLATVNEHDDVRQFALHRFRNVTPSARLYRARPDFNVQTYIDQGAFGFPLAKEPVRLVARITSAVAWLLAETPLCMDQTLSEPDAEGWVQLKGSVPNDQQTLWWIMGFGASIDVQEPTEWRQHIYEQASIIASRA</sequence>
<protein>
    <submittedName>
        <fullName evidence="3">WYL domain-containing protein</fullName>
    </submittedName>
</protein>
<comment type="caution">
    <text evidence="3">The sequence shown here is derived from an EMBL/GenBank/DDBJ whole genome shotgun (WGS) entry which is preliminary data.</text>
</comment>
<organism evidence="3 4">
    <name type="scientific">Pseudomonas jilinensis</name>
    <dbReference type="NCBI Taxonomy" id="2078689"/>
    <lineage>
        <taxon>Bacteria</taxon>
        <taxon>Pseudomonadati</taxon>
        <taxon>Pseudomonadota</taxon>
        <taxon>Gammaproteobacteria</taxon>
        <taxon>Pseudomonadales</taxon>
        <taxon>Pseudomonadaceae</taxon>
        <taxon>Pseudomonas</taxon>
    </lineage>
</organism>
<reference evidence="3 4" key="1">
    <citation type="submission" date="2018-06" db="EMBL/GenBank/DDBJ databases">
        <title>Pseudomonas jilinensis sp. nov., isolated from the production water of Jilin Oilfield in China.</title>
        <authorList>
            <person name="Wang J."/>
        </authorList>
    </citation>
    <scope>NUCLEOTIDE SEQUENCE [LARGE SCALE GENOMIC DNA]</scope>
    <source>
        <strain evidence="3 4">JS15-10A1</strain>
    </source>
</reference>
<dbReference type="Pfam" id="PF25583">
    <property type="entry name" value="WCX"/>
    <property type="match status" value="1"/>
</dbReference>
<evidence type="ECO:0000313" key="3">
    <source>
        <dbReference type="EMBL" id="RHW21388.1"/>
    </source>
</evidence>
<keyword evidence="4" id="KW-1185">Reference proteome</keyword>
<dbReference type="InterPro" id="IPR051534">
    <property type="entry name" value="CBASS_pafABC_assoc_protein"/>
</dbReference>
<dbReference type="OrthoDB" id="8595817at2"/>
<dbReference type="PROSITE" id="PS52050">
    <property type="entry name" value="WYL"/>
    <property type="match status" value="1"/>
</dbReference>
<dbReference type="RefSeq" id="WP_119701345.1">
    <property type="nucleotide sequence ID" value="NZ_QJSA01000007.1"/>
</dbReference>
<evidence type="ECO:0000313" key="4">
    <source>
        <dbReference type="Proteomes" id="UP000265745"/>
    </source>
</evidence>
<dbReference type="PANTHER" id="PTHR34580:SF1">
    <property type="entry name" value="PROTEIN PAFC"/>
    <property type="match status" value="1"/>
</dbReference>
<feature type="domain" description="WCX" evidence="2">
    <location>
        <begin position="250"/>
        <end position="325"/>
    </location>
</feature>
<name>A0A396RXN0_9PSED</name>
<proteinExistence type="predicted"/>
<feature type="domain" description="WYL" evidence="1">
    <location>
        <begin position="154"/>
        <end position="220"/>
    </location>
</feature>